<keyword evidence="1" id="KW-0805">Transcription regulation</keyword>
<dbReference type="OrthoDB" id="6670788at2"/>
<dbReference type="CDD" id="cd00093">
    <property type="entry name" value="HTH_XRE"/>
    <property type="match status" value="1"/>
</dbReference>
<reference evidence="5 6" key="1">
    <citation type="submission" date="2018-01" db="EMBL/GenBank/DDBJ databases">
        <authorList>
            <person name="Paulsen S."/>
            <person name="Gram L.K."/>
        </authorList>
    </citation>
    <scope>NUCLEOTIDE SEQUENCE [LARGE SCALE GENOMIC DNA]</scope>
    <source>
        <strain evidence="5 6">S2676</strain>
    </source>
</reference>
<keyword evidence="3" id="KW-0804">Transcription</keyword>
<dbReference type="Pfam" id="PF12833">
    <property type="entry name" value="HTH_18"/>
    <property type="match status" value="1"/>
</dbReference>
<keyword evidence="2" id="KW-0238">DNA-binding</keyword>
<dbReference type="EMBL" id="PNCI01000037">
    <property type="protein sequence ID" value="TMP27066.1"/>
    <property type="molecule type" value="Genomic_DNA"/>
</dbReference>
<protein>
    <recommendedName>
        <fullName evidence="4">HTH araC/xylS-type domain-containing protein</fullName>
    </recommendedName>
</protein>
<dbReference type="InterPro" id="IPR001387">
    <property type="entry name" value="Cro/C1-type_HTH"/>
</dbReference>
<evidence type="ECO:0000256" key="2">
    <source>
        <dbReference type="ARBA" id="ARBA00023125"/>
    </source>
</evidence>
<dbReference type="PROSITE" id="PS01124">
    <property type="entry name" value="HTH_ARAC_FAMILY_2"/>
    <property type="match status" value="1"/>
</dbReference>
<dbReference type="AlphaFoldDB" id="A0A5S3WIJ4"/>
<dbReference type="InterPro" id="IPR053142">
    <property type="entry name" value="PchR_regulatory_protein"/>
</dbReference>
<dbReference type="SUPFAM" id="SSF46689">
    <property type="entry name" value="Homeodomain-like"/>
    <property type="match status" value="2"/>
</dbReference>
<dbReference type="GO" id="GO:0003700">
    <property type="term" value="F:DNA-binding transcription factor activity"/>
    <property type="evidence" value="ECO:0007669"/>
    <property type="project" value="InterPro"/>
</dbReference>
<sequence>MVEKMMPADLSKALHDQGIEHHLCAGASSELAEGTLRFSQFDQNLRIHCSAMTELENTTNTAALQPCIAFTVLFHGALTFSVGECRYEVSTEDSPLVFVNVVAEPQIFTRFMQRNQRVEKITVTLTYQWLKNKLQANHSEVYTNHELLSSSHVSVLSIDESNIELARQIFDWDQNKIDPFAKINQERCVLALVPTLLDTLTSGQCELVQQLVPRDYPLESEKDTNQKLHQLLKEDLSLEQIATQLGMSVSTLQRYFKSQFQTTVKQYIKLQRLQAAKKSIMLGQATIGEAAYHAGYNHVGNFISAFKKAFGVTPKQLLKNHRT</sequence>
<organism evidence="5 6">
    <name type="scientific">Pseudoalteromonas rubra</name>
    <dbReference type="NCBI Taxonomy" id="43658"/>
    <lineage>
        <taxon>Bacteria</taxon>
        <taxon>Pseudomonadati</taxon>
        <taxon>Pseudomonadota</taxon>
        <taxon>Gammaproteobacteria</taxon>
        <taxon>Alteromonadales</taxon>
        <taxon>Pseudoalteromonadaceae</taxon>
        <taxon>Pseudoalteromonas</taxon>
    </lineage>
</organism>
<name>A0A5S3WIJ4_9GAMM</name>
<dbReference type="Gene3D" id="1.10.10.60">
    <property type="entry name" value="Homeodomain-like"/>
    <property type="match status" value="1"/>
</dbReference>
<dbReference type="PANTHER" id="PTHR47893:SF1">
    <property type="entry name" value="REGULATORY PROTEIN PCHR"/>
    <property type="match status" value="1"/>
</dbReference>
<comment type="caution">
    <text evidence="5">The sequence shown here is derived from an EMBL/GenBank/DDBJ whole genome shotgun (WGS) entry which is preliminary data.</text>
</comment>
<evidence type="ECO:0000313" key="5">
    <source>
        <dbReference type="EMBL" id="TMP27066.1"/>
    </source>
</evidence>
<evidence type="ECO:0000256" key="3">
    <source>
        <dbReference type="ARBA" id="ARBA00023163"/>
    </source>
</evidence>
<dbReference type="SMART" id="SM00342">
    <property type="entry name" value="HTH_ARAC"/>
    <property type="match status" value="1"/>
</dbReference>
<gene>
    <name evidence="5" type="ORF">CWB99_16270</name>
</gene>
<reference evidence="6" key="2">
    <citation type="submission" date="2019-06" db="EMBL/GenBank/DDBJ databases">
        <title>Co-occurence of chitin degradation, pigmentation and bioactivity in marine Pseudoalteromonas.</title>
        <authorList>
            <person name="Sonnenschein E.C."/>
            <person name="Bech P.K."/>
        </authorList>
    </citation>
    <scope>NUCLEOTIDE SEQUENCE [LARGE SCALE GENOMIC DNA]</scope>
    <source>
        <strain evidence="6">S2676</strain>
    </source>
</reference>
<evidence type="ECO:0000259" key="4">
    <source>
        <dbReference type="PROSITE" id="PS01124"/>
    </source>
</evidence>
<dbReference type="PROSITE" id="PS00041">
    <property type="entry name" value="HTH_ARAC_FAMILY_1"/>
    <property type="match status" value="1"/>
</dbReference>
<dbReference type="InterPro" id="IPR009057">
    <property type="entry name" value="Homeodomain-like_sf"/>
</dbReference>
<proteinExistence type="predicted"/>
<dbReference type="GO" id="GO:0043565">
    <property type="term" value="F:sequence-specific DNA binding"/>
    <property type="evidence" value="ECO:0007669"/>
    <property type="project" value="InterPro"/>
</dbReference>
<dbReference type="PANTHER" id="PTHR47893">
    <property type="entry name" value="REGULATORY PROTEIN PCHR"/>
    <property type="match status" value="1"/>
</dbReference>
<dbReference type="InterPro" id="IPR018062">
    <property type="entry name" value="HTH_AraC-typ_CS"/>
</dbReference>
<evidence type="ECO:0000256" key="1">
    <source>
        <dbReference type="ARBA" id="ARBA00023015"/>
    </source>
</evidence>
<accession>A0A5S3WIJ4</accession>
<evidence type="ECO:0000313" key="6">
    <source>
        <dbReference type="Proteomes" id="UP000310249"/>
    </source>
</evidence>
<dbReference type="InterPro" id="IPR018060">
    <property type="entry name" value="HTH_AraC"/>
</dbReference>
<feature type="domain" description="HTH araC/xylS-type" evidence="4">
    <location>
        <begin position="222"/>
        <end position="320"/>
    </location>
</feature>
<dbReference type="Proteomes" id="UP000310249">
    <property type="component" value="Unassembled WGS sequence"/>
</dbReference>